<dbReference type="Proteomes" id="UP000647424">
    <property type="component" value="Unassembled WGS sequence"/>
</dbReference>
<proteinExistence type="inferred from homology"/>
<name>A0A927FET8_9BURK</name>
<dbReference type="Pfam" id="PF13371">
    <property type="entry name" value="TPR_9"/>
    <property type="match status" value="1"/>
</dbReference>
<comment type="similarity">
    <text evidence="1">Belongs to the UPF0162 family.</text>
</comment>
<dbReference type="EMBL" id="JACYFT010000001">
    <property type="protein sequence ID" value="MBD8049262.1"/>
    <property type="molecule type" value="Genomic_DNA"/>
</dbReference>
<dbReference type="AlphaFoldDB" id="A0A927FET8"/>
<comment type="caution">
    <text evidence="3">The sequence shown here is derived from an EMBL/GenBank/DDBJ whole genome shotgun (WGS) entry which is preliminary data.</text>
</comment>
<dbReference type="RefSeq" id="WP_191817743.1">
    <property type="nucleotide sequence ID" value="NZ_JACYFT010000001.1"/>
</dbReference>
<dbReference type="SUPFAM" id="SSF48452">
    <property type="entry name" value="TPR-like"/>
    <property type="match status" value="1"/>
</dbReference>
<dbReference type="InterPro" id="IPR032698">
    <property type="entry name" value="SirB1_N"/>
</dbReference>
<dbReference type="PANTHER" id="PTHR31350">
    <property type="entry name" value="SI:DKEY-261L7.2"/>
    <property type="match status" value="1"/>
</dbReference>
<dbReference type="Gene3D" id="1.25.40.10">
    <property type="entry name" value="Tetratricopeptide repeat domain"/>
    <property type="match status" value="1"/>
</dbReference>
<evidence type="ECO:0000259" key="2">
    <source>
        <dbReference type="Pfam" id="PF13369"/>
    </source>
</evidence>
<evidence type="ECO:0000256" key="1">
    <source>
        <dbReference type="ARBA" id="ARBA00007100"/>
    </source>
</evidence>
<evidence type="ECO:0000313" key="4">
    <source>
        <dbReference type="Proteomes" id="UP000647424"/>
    </source>
</evidence>
<dbReference type="PANTHER" id="PTHR31350:SF21">
    <property type="entry name" value="F-BOX ONLY PROTEIN 21"/>
    <property type="match status" value="1"/>
</dbReference>
<accession>A0A927FET8</accession>
<gene>
    <name evidence="3" type="ORF">IC609_01805</name>
</gene>
<dbReference type="InterPro" id="IPR011990">
    <property type="entry name" value="TPR-like_helical_dom_sf"/>
</dbReference>
<evidence type="ECO:0000313" key="3">
    <source>
        <dbReference type="EMBL" id="MBD8049262.1"/>
    </source>
</evidence>
<dbReference type="Pfam" id="PF13369">
    <property type="entry name" value="Transglut_core2"/>
    <property type="match status" value="1"/>
</dbReference>
<reference evidence="3" key="1">
    <citation type="submission" date="2020-09" db="EMBL/GenBank/DDBJ databases">
        <title>Genome seq and assembly of Limnohabitants sp.</title>
        <authorList>
            <person name="Chhetri G."/>
        </authorList>
    </citation>
    <scope>NUCLEOTIDE SEQUENCE</scope>
    <source>
        <strain evidence="3">JUR4</strain>
    </source>
</reference>
<feature type="domain" description="Protein SirB1 N-terminal" evidence="2">
    <location>
        <begin position="46"/>
        <end position="208"/>
    </location>
</feature>
<protein>
    <submittedName>
        <fullName evidence="3">Tetratricopeptide repeat protein</fullName>
    </submittedName>
</protein>
<organism evidence="3 4">
    <name type="scientific">Limnohabitans radicicola</name>
    <dbReference type="NCBI Taxonomy" id="2771427"/>
    <lineage>
        <taxon>Bacteria</taxon>
        <taxon>Pseudomonadati</taxon>
        <taxon>Pseudomonadota</taxon>
        <taxon>Betaproteobacteria</taxon>
        <taxon>Burkholderiales</taxon>
        <taxon>Comamonadaceae</taxon>
        <taxon>Limnohabitans</taxon>
    </lineage>
</organism>
<keyword evidence="4" id="KW-1185">Reference proteome</keyword>
<sequence length="287" mass="31802">MNLPFVRPPSPLEYFASLVQSDAHFPLLEAAATLAHDEDPALDVQQVLDDAERMLKRVKARLPQGADDLTRLAILNQVFYKDMGFARNANDYYAPENSHVHEVIRTRRGIPVSLAVIWLELAQGLNLQAKGISFPGHFLVKIALTDGLVVMNPVTGESLGVDQLAEMLAPYRDGADQLAGADLDEGETPLGLYLQACPPRDVLARMLRNLKEIHRAQEDWPRMLAVLDRLVILLPDTLSERRDRGLVHAELGHADQALADLQAYLEAEPLAPDQEALRARMSELASD</sequence>